<reference evidence="3" key="1">
    <citation type="journal article" date="2014" name="Int. J. Syst. Evol. Microbiol.">
        <title>Complete genome sequence of Corynebacterium casei LMG S-19264T (=DSM 44701T), isolated from a smear-ripened cheese.</title>
        <authorList>
            <consortium name="US DOE Joint Genome Institute (JGI-PGF)"/>
            <person name="Walter F."/>
            <person name="Albersmeier A."/>
            <person name="Kalinowski J."/>
            <person name="Ruckert C."/>
        </authorList>
    </citation>
    <scope>NUCLEOTIDE SEQUENCE</scope>
    <source>
        <strain evidence="3">CGMCC 4.7679</strain>
    </source>
</reference>
<evidence type="ECO:0000256" key="1">
    <source>
        <dbReference type="SAM" id="MobiDB-lite"/>
    </source>
</evidence>
<feature type="region of interest" description="Disordered" evidence="1">
    <location>
        <begin position="77"/>
        <end position="139"/>
    </location>
</feature>
<accession>A0A8H9J0E6</accession>
<keyword evidence="2" id="KW-0472">Membrane</keyword>
<feature type="compositionally biased region" description="Low complexity" evidence="1">
    <location>
        <begin position="94"/>
        <end position="108"/>
    </location>
</feature>
<dbReference type="AlphaFoldDB" id="A0A8H9J0E6"/>
<name>A0A8H9J0E6_9PSEU</name>
<evidence type="ECO:0000256" key="2">
    <source>
        <dbReference type="SAM" id="Phobius"/>
    </source>
</evidence>
<evidence type="ECO:0000313" key="3">
    <source>
        <dbReference type="EMBL" id="GHF58843.1"/>
    </source>
</evidence>
<keyword evidence="2" id="KW-1133">Transmembrane helix</keyword>
<keyword evidence="4" id="KW-1185">Reference proteome</keyword>
<comment type="caution">
    <text evidence="3">The sequence shown here is derived from an EMBL/GenBank/DDBJ whole genome shotgun (WGS) entry which is preliminary data.</text>
</comment>
<dbReference type="EMBL" id="BNAV01000004">
    <property type="protein sequence ID" value="GHF58843.1"/>
    <property type="molecule type" value="Genomic_DNA"/>
</dbReference>
<sequence>MQLHRLFGDERLDVRARKDAPEAILAGARRVRRRRRALTATGGTLTALVLVAGGLVLGDLRSTRTDTAAPVPSTMLSASTTALPPSSIPLAPQPGSSSPDVASGSASGYTSPETSQHVAPPSRAQDSTPPSTPSAKTFAGPVLGPVGYGKLVLGMPYAAAVRTGQLAATAAPQSGCTQYPLAEGSANIRTVTISDTQGIVSFEASGARTPERVGIGSSKDDLEAAYPSLAESATGYTAAAGSGATYVFSVDDRNRVTGLRLVGPASC</sequence>
<feature type="compositionally biased region" description="Polar residues" evidence="1">
    <location>
        <begin position="124"/>
        <end position="135"/>
    </location>
</feature>
<reference evidence="3" key="2">
    <citation type="submission" date="2020-09" db="EMBL/GenBank/DDBJ databases">
        <authorList>
            <person name="Sun Q."/>
            <person name="Zhou Y."/>
        </authorList>
    </citation>
    <scope>NUCLEOTIDE SEQUENCE</scope>
    <source>
        <strain evidence="3">CGMCC 4.7679</strain>
    </source>
</reference>
<evidence type="ECO:0000313" key="4">
    <source>
        <dbReference type="Proteomes" id="UP000658656"/>
    </source>
</evidence>
<gene>
    <name evidence="3" type="ORF">GCM10017566_35270</name>
</gene>
<protein>
    <submittedName>
        <fullName evidence="3">Uncharacterized protein</fullName>
    </submittedName>
</protein>
<dbReference type="Proteomes" id="UP000658656">
    <property type="component" value="Unassembled WGS sequence"/>
</dbReference>
<feature type="transmembrane region" description="Helical" evidence="2">
    <location>
        <begin position="37"/>
        <end position="57"/>
    </location>
</feature>
<proteinExistence type="predicted"/>
<keyword evidence="2" id="KW-0812">Transmembrane</keyword>
<organism evidence="3 4">
    <name type="scientific">Amycolatopsis bartoniae</name>
    <dbReference type="NCBI Taxonomy" id="941986"/>
    <lineage>
        <taxon>Bacteria</taxon>
        <taxon>Bacillati</taxon>
        <taxon>Actinomycetota</taxon>
        <taxon>Actinomycetes</taxon>
        <taxon>Pseudonocardiales</taxon>
        <taxon>Pseudonocardiaceae</taxon>
        <taxon>Amycolatopsis</taxon>
    </lineage>
</organism>